<dbReference type="InterPro" id="IPR013597">
    <property type="entry name" value="Mat_intron_G2"/>
</dbReference>
<dbReference type="InterPro" id="IPR003615">
    <property type="entry name" value="HNH_nuc"/>
</dbReference>
<dbReference type="SMART" id="SM00507">
    <property type="entry name" value="HNHc"/>
    <property type="match status" value="1"/>
</dbReference>
<dbReference type="Pfam" id="PF00078">
    <property type="entry name" value="RVT_1"/>
    <property type="match status" value="1"/>
</dbReference>
<name>A0A2T3UUZ7_ECOLX</name>
<dbReference type="Proteomes" id="UP000540485">
    <property type="component" value="Unassembled WGS sequence"/>
</dbReference>
<keyword evidence="4" id="KW-0548">Nucleotidyltransferase</keyword>
<dbReference type="CDD" id="cd00085">
    <property type="entry name" value="HNHc"/>
    <property type="match status" value="1"/>
</dbReference>
<feature type="domain" description="Reverse transcriptase" evidence="2">
    <location>
        <begin position="96"/>
        <end position="332"/>
    </location>
</feature>
<dbReference type="CDD" id="cd01651">
    <property type="entry name" value="RT_G2_intron"/>
    <property type="match status" value="1"/>
</dbReference>
<dbReference type="GO" id="GO:0003676">
    <property type="term" value="F:nucleic acid binding"/>
    <property type="evidence" value="ECO:0007669"/>
    <property type="project" value="InterPro"/>
</dbReference>
<dbReference type="InterPro" id="IPR043502">
    <property type="entry name" value="DNA/RNA_pol_sf"/>
</dbReference>
<dbReference type="Proteomes" id="UP000517067">
    <property type="component" value="Unassembled WGS sequence"/>
</dbReference>
<dbReference type="InterPro" id="IPR030931">
    <property type="entry name" value="Group_II_RT_mat"/>
</dbReference>
<dbReference type="GO" id="GO:0008270">
    <property type="term" value="F:zinc ion binding"/>
    <property type="evidence" value="ECO:0007669"/>
    <property type="project" value="InterPro"/>
</dbReference>
<dbReference type="AlphaFoldDB" id="A0A2T3UUZ7"/>
<keyword evidence="4" id="KW-0808">Transferase</keyword>
<proteinExistence type="inferred from homology"/>
<evidence type="ECO:0000256" key="1">
    <source>
        <dbReference type="ARBA" id="ARBA00034120"/>
    </source>
</evidence>
<dbReference type="EMBL" id="JABUPU010000058">
    <property type="protein sequence ID" value="NYP88207.1"/>
    <property type="molecule type" value="Genomic_DNA"/>
</dbReference>
<dbReference type="SUPFAM" id="SSF56672">
    <property type="entry name" value="DNA/RNA polymerases"/>
    <property type="match status" value="1"/>
</dbReference>
<dbReference type="InterPro" id="IPR002711">
    <property type="entry name" value="HNH"/>
</dbReference>
<dbReference type="InterPro" id="IPR051083">
    <property type="entry name" value="GrpII_Intron_Splice-Mob/Def"/>
</dbReference>
<comment type="caution">
    <text evidence="4">The sequence shown here is derived from an EMBL/GenBank/DDBJ whole genome shotgun (WGS) entry which is preliminary data.</text>
</comment>
<dbReference type="GO" id="GO:0003964">
    <property type="term" value="F:RNA-directed DNA polymerase activity"/>
    <property type="evidence" value="ECO:0007669"/>
    <property type="project" value="UniProtKB-KW"/>
</dbReference>
<dbReference type="InterPro" id="IPR000477">
    <property type="entry name" value="RT_dom"/>
</dbReference>
<dbReference type="InterPro" id="IPR025960">
    <property type="entry name" value="RVT_N"/>
</dbReference>
<evidence type="ECO:0000313" key="3">
    <source>
        <dbReference type="EMBL" id="NYP88207.1"/>
    </source>
</evidence>
<evidence type="ECO:0000313" key="4">
    <source>
        <dbReference type="EMBL" id="NYQ41627.1"/>
    </source>
</evidence>
<dbReference type="PANTHER" id="PTHR34047">
    <property type="entry name" value="NUCLEAR INTRON MATURASE 1, MITOCHONDRIAL-RELATED"/>
    <property type="match status" value="1"/>
</dbReference>
<dbReference type="Pfam" id="PF08388">
    <property type="entry name" value="GIIM"/>
    <property type="match status" value="1"/>
</dbReference>
<accession>A0A2T3UUZ7</accession>
<gene>
    <name evidence="4" type="primary">ltrA</name>
    <name evidence="4" type="ORF">G4A38_24275</name>
    <name evidence="3" type="ORF">G4A47_24130</name>
</gene>
<dbReference type="Pfam" id="PF01844">
    <property type="entry name" value="HNH"/>
    <property type="match status" value="1"/>
</dbReference>
<dbReference type="RefSeq" id="WP_033803124.1">
    <property type="nucleotide sequence ID" value="NZ_BGBL01000205.1"/>
</dbReference>
<dbReference type="Gene3D" id="1.10.30.50">
    <property type="match status" value="1"/>
</dbReference>
<comment type="similarity">
    <text evidence="1">Belongs to the bacterial reverse transcriptase family.</text>
</comment>
<keyword evidence="4" id="KW-0695">RNA-directed DNA polymerase</keyword>
<dbReference type="PROSITE" id="PS50878">
    <property type="entry name" value="RT_POL"/>
    <property type="match status" value="1"/>
</dbReference>
<dbReference type="EMBL" id="JABUPJ010000055">
    <property type="protein sequence ID" value="NYQ41627.1"/>
    <property type="molecule type" value="Genomic_DNA"/>
</dbReference>
<evidence type="ECO:0000259" key="2">
    <source>
        <dbReference type="PROSITE" id="PS50878"/>
    </source>
</evidence>
<sequence>MTEQATTCKGASLLNGDSWHSINWRQCYREVRRLQARIVKATREGKHGKVKSLQWILTHSFSGRAVAVRRVTDNSGKRTPGVDGQTWSSPEVKFLAINLLKRRGYKPQPLKRVYIPKSNGKSRPLGIPTMKDRAMQALYLLALEPVAEVTADQRSFGFRTGRSTADAIAQCFCVLAQKTSAEWVLEGDIRGCFDNISHQWLIDNTSTDRQILTKWLKAGYREKGQLFPVNSGTPQGGIISPVLANIALDGLEALLASEFKKRTVKGRLVNPKVNYVRYADDFIITGESKELLESQVLPVVRRFMAERGLMLSPEKTKITHIEEGFDFLGQNIRKYGGKMLIKPSKANVSSFLKKIRAVIKGNKAMDQLTLIRMLNPMIKGWAAYHQHIVAKVAFNKVDNEIWLALWRWAVRRHPNKGKKWIRKRYFHQQGARNWSFSTATGELLANGKPQYANLRKAIDTPINRFKPIKIAANPFDPQWEMYFEERCADKMRHKLQGRKKLIQIWFEQRGRCPICDERITSDSQWQVHHIIRRVDGGSNCLSNLIMLHPMCHTLVHAKGIHVVKPAHESGLRKA</sequence>
<evidence type="ECO:0000313" key="5">
    <source>
        <dbReference type="Proteomes" id="UP000517067"/>
    </source>
</evidence>
<dbReference type="PANTHER" id="PTHR34047:SF8">
    <property type="entry name" value="PROTEIN YKFC"/>
    <property type="match status" value="1"/>
</dbReference>
<dbReference type="EC" id="2.7.7.49" evidence="4"/>
<dbReference type="Pfam" id="PF13655">
    <property type="entry name" value="RVT_N"/>
    <property type="match status" value="1"/>
</dbReference>
<dbReference type="NCBIfam" id="TIGR04416">
    <property type="entry name" value="group_II_RT_mat"/>
    <property type="match status" value="1"/>
</dbReference>
<reference evidence="4 5" key="1">
    <citation type="journal article" date="2020" name="J. Appl. Microbiol.">
        <title>Genetic characterization of Shigatoxigenic and enteropathogenic Escherichia coli O80:H2 from diarrheic and septicemic calves and relatedness to human Shigatoxigenic E. coli O80:H2.</title>
        <authorList>
            <person name="Habets A."/>
            <person name="Crombe F."/>
            <person name="Nakamura K."/>
            <person name="Guerin V."/>
            <person name="De Rauw K."/>
            <person name="Pierard D."/>
            <person name="Saulmont M."/>
            <person name="Hayashi T."/>
            <person name="Mainil J.G."/>
            <person name="Thiry D."/>
        </authorList>
    </citation>
    <scope>NUCLEOTIDE SEQUENCE [LARGE SCALE GENOMIC DNA]</scope>
    <source>
        <strain evidence="4">EH3306</strain>
        <strain evidence="3 5">EH3307</strain>
    </source>
</reference>
<organism evidence="4">
    <name type="scientific">Escherichia coli</name>
    <dbReference type="NCBI Taxonomy" id="562"/>
    <lineage>
        <taxon>Bacteria</taxon>
        <taxon>Pseudomonadati</taxon>
        <taxon>Pseudomonadota</taxon>
        <taxon>Gammaproteobacteria</taxon>
        <taxon>Enterobacterales</taxon>
        <taxon>Enterobacteriaceae</taxon>
        <taxon>Escherichia</taxon>
    </lineage>
</organism>
<dbReference type="GO" id="GO:0004519">
    <property type="term" value="F:endonuclease activity"/>
    <property type="evidence" value="ECO:0007669"/>
    <property type="project" value="InterPro"/>
</dbReference>
<protein>
    <submittedName>
        <fullName evidence="4">Group II intron reverse transcriptase/maturase</fullName>
        <ecNumber evidence="4">2.7.7.49</ecNumber>
    </submittedName>
</protein>